<evidence type="ECO:0000313" key="2">
    <source>
        <dbReference type="EMBL" id="KIN98685.1"/>
    </source>
</evidence>
<evidence type="ECO:0000256" key="1">
    <source>
        <dbReference type="SAM" id="Coils"/>
    </source>
</evidence>
<evidence type="ECO:0000313" key="3">
    <source>
        <dbReference type="Proteomes" id="UP000054217"/>
    </source>
</evidence>
<keyword evidence="1" id="KW-0175">Coiled coil</keyword>
<organism evidence="2 3">
    <name type="scientific">Pisolithus tinctorius Marx 270</name>
    <dbReference type="NCBI Taxonomy" id="870435"/>
    <lineage>
        <taxon>Eukaryota</taxon>
        <taxon>Fungi</taxon>
        <taxon>Dikarya</taxon>
        <taxon>Basidiomycota</taxon>
        <taxon>Agaricomycotina</taxon>
        <taxon>Agaricomycetes</taxon>
        <taxon>Agaricomycetidae</taxon>
        <taxon>Boletales</taxon>
        <taxon>Sclerodermatineae</taxon>
        <taxon>Pisolithaceae</taxon>
        <taxon>Pisolithus</taxon>
    </lineage>
</organism>
<dbReference type="OrthoDB" id="2712227at2759"/>
<reference evidence="2 3" key="1">
    <citation type="submission" date="2014-04" db="EMBL/GenBank/DDBJ databases">
        <authorList>
            <consortium name="DOE Joint Genome Institute"/>
            <person name="Kuo A."/>
            <person name="Kohler A."/>
            <person name="Costa M.D."/>
            <person name="Nagy L.G."/>
            <person name="Floudas D."/>
            <person name="Copeland A."/>
            <person name="Barry K.W."/>
            <person name="Cichocki N."/>
            <person name="Veneault-Fourrey C."/>
            <person name="LaButti K."/>
            <person name="Lindquist E.A."/>
            <person name="Lipzen A."/>
            <person name="Lundell T."/>
            <person name="Morin E."/>
            <person name="Murat C."/>
            <person name="Sun H."/>
            <person name="Tunlid A."/>
            <person name="Henrissat B."/>
            <person name="Grigoriev I.V."/>
            <person name="Hibbett D.S."/>
            <person name="Martin F."/>
            <person name="Nordberg H.P."/>
            <person name="Cantor M.N."/>
            <person name="Hua S.X."/>
        </authorList>
    </citation>
    <scope>NUCLEOTIDE SEQUENCE [LARGE SCALE GENOMIC DNA]</scope>
    <source>
        <strain evidence="2 3">Marx 270</strain>
    </source>
</reference>
<dbReference type="AlphaFoldDB" id="A0A0C3NT81"/>
<dbReference type="Proteomes" id="UP000054217">
    <property type="component" value="Unassembled WGS sequence"/>
</dbReference>
<accession>A0A0C3NT81</accession>
<feature type="non-terminal residue" evidence="2">
    <location>
        <position position="1"/>
    </location>
</feature>
<dbReference type="HOGENOM" id="CLU_2677850_0_0_1"/>
<feature type="coiled-coil region" evidence="1">
    <location>
        <begin position="1"/>
        <end position="48"/>
    </location>
</feature>
<proteinExistence type="predicted"/>
<dbReference type="InParanoid" id="A0A0C3NT81"/>
<reference evidence="3" key="2">
    <citation type="submission" date="2015-01" db="EMBL/GenBank/DDBJ databases">
        <title>Evolutionary Origins and Diversification of the Mycorrhizal Mutualists.</title>
        <authorList>
            <consortium name="DOE Joint Genome Institute"/>
            <consortium name="Mycorrhizal Genomics Consortium"/>
            <person name="Kohler A."/>
            <person name="Kuo A."/>
            <person name="Nagy L.G."/>
            <person name="Floudas D."/>
            <person name="Copeland A."/>
            <person name="Barry K.W."/>
            <person name="Cichocki N."/>
            <person name="Veneault-Fourrey C."/>
            <person name="LaButti K."/>
            <person name="Lindquist E.A."/>
            <person name="Lipzen A."/>
            <person name="Lundell T."/>
            <person name="Morin E."/>
            <person name="Murat C."/>
            <person name="Riley R."/>
            <person name="Ohm R."/>
            <person name="Sun H."/>
            <person name="Tunlid A."/>
            <person name="Henrissat B."/>
            <person name="Grigoriev I.V."/>
            <person name="Hibbett D.S."/>
            <person name="Martin F."/>
        </authorList>
    </citation>
    <scope>NUCLEOTIDE SEQUENCE [LARGE SCALE GENOMIC DNA]</scope>
    <source>
        <strain evidence="3">Marx 270</strain>
    </source>
</reference>
<sequence>DQELELRKEQLRMQWKDMEDKHQREQELQKLNIKLKNAEENAFMREAKTLRLKIQLTELMKSGASSGSMSSDPTA</sequence>
<gene>
    <name evidence="2" type="ORF">M404DRAFT_31172</name>
</gene>
<protein>
    <submittedName>
        <fullName evidence="2">Uncharacterized protein</fullName>
    </submittedName>
</protein>
<name>A0A0C3NT81_PISTI</name>
<keyword evidence="3" id="KW-1185">Reference proteome</keyword>
<dbReference type="EMBL" id="KN832013">
    <property type="protein sequence ID" value="KIN98685.1"/>
    <property type="molecule type" value="Genomic_DNA"/>
</dbReference>